<evidence type="ECO:0000256" key="2">
    <source>
        <dbReference type="ARBA" id="ARBA00022448"/>
    </source>
</evidence>
<dbReference type="InterPro" id="IPR028082">
    <property type="entry name" value="Peripla_BP_I"/>
</dbReference>
<name>A0A261TQG0_9BORD</name>
<evidence type="ECO:0000313" key="7">
    <source>
        <dbReference type="EMBL" id="OZI51685.1"/>
    </source>
</evidence>
<evidence type="ECO:0000256" key="1">
    <source>
        <dbReference type="ARBA" id="ARBA00010062"/>
    </source>
</evidence>
<comment type="caution">
    <text evidence="7">The sequence shown here is derived from an EMBL/GenBank/DDBJ whole genome shotgun (WGS) entry which is preliminary data.</text>
</comment>
<comment type="similarity">
    <text evidence="1">Belongs to the leucine-binding protein family.</text>
</comment>
<gene>
    <name evidence="7" type="ORF">CAL25_09090</name>
</gene>
<accession>A0A261TQG0</accession>
<dbReference type="InterPro" id="IPR000709">
    <property type="entry name" value="Leu_Ile_Val-bd"/>
</dbReference>
<dbReference type="OrthoDB" id="9783240at2"/>
<dbReference type="CDD" id="cd06348">
    <property type="entry name" value="PBP1_ABC_HAAT-like"/>
    <property type="match status" value="1"/>
</dbReference>
<feature type="chain" id="PRO_5012717862" evidence="5">
    <location>
        <begin position="24"/>
        <end position="384"/>
    </location>
</feature>
<dbReference type="EMBL" id="NEVP01000006">
    <property type="protein sequence ID" value="OZI51685.1"/>
    <property type="molecule type" value="Genomic_DNA"/>
</dbReference>
<keyword evidence="2" id="KW-0813">Transport</keyword>
<evidence type="ECO:0000313" key="8">
    <source>
        <dbReference type="Proteomes" id="UP000216913"/>
    </source>
</evidence>
<dbReference type="SUPFAM" id="SSF53822">
    <property type="entry name" value="Periplasmic binding protein-like I"/>
    <property type="match status" value="1"/>
</dbReference>
<evidence type="ECO:0000256" key="3">
    <source>
        <dbReference type="ARBA" id="ARBA00022729"/>
    </source>
</evidence>
<dbReference type="InterPro" id="IPR051010">
    <property type="entry name" value="BCAA_transport"/>
</dbReference>
<protein>
    <submittedName>
        <fullName evidence="7">ABC transporter substrate-binding protein</fullName>
    </submittedName>
</protein>
<dbReference type="Proteomes" id="UP000216913">
    <property type="component" value="Unassembled WGS sequence"/>
</dbReference>
<dbReference type="Gene3D" id="3.40.50.2300">
    <property type="match status" value="2"/>
</dbReference>
<keyword evidence="3 5" id="KW-0732">Signal</keyword>
<dbReference type="AlphaFoldDB" id="A0A261TQG0"/>
<feature type="signal peptide" evidence="5">
    <location>
        <begin position="1"/>
        <end position="23"/>
    </location>
</feature>
<feature type="domain" description="Leucine-binding protein" evidence="6">
    <location>
        <begin position="26"/>
        <end position="359"/>
    </location>
</feature>
<dbReference type="PRINTS" id="PR00337">
    <property type="entry name" value="LEUILEVALBP"/>
</dbReference>
<dbReference type="PANTHER" id="PTHR30483:SF6">
    <property type="entry name" value="PERIPLASMIC BINDING PROTEIN OF ABC TRANSPORTER FOR NATURAL AMINO ACIDS"/>
    <property type="match status" value="1"/>
</dbReference>
<keyword evidence="8" id="KW-1185">Reference proteome</keyword>
<dbReference type="PANTHER" id="PTHR30483">
    <property type="entry name" value="LEUCINE-SPECIFIC-BINDING PROTEIN"/>
    <property type="match status" value="1"/>
</dbReference>
<sequence>MQRINKLGLALLTAFGTLGTAHAADIKLGVAEALSGGAAQYGVSIRNGFQLAAEEINAAGGVNGNKLALVIEDEQGKKEEAINVFKKLIFQDKVLMVFGPTLSNSAQAADPVAQAAKTVAFGTSNTADGITSIGNYVFRNSVTEADVLPATIETVRRKTGMKNVAVLYGNDDVFTKSGYDNFKKALDDQKVPVTTTETFAKGDVDFKAQLTKIKGTNPDAIVLSALLAEGGPIMVQARQLGLNVPVIGGNGMNSVKIFDLAPGGASNNLWIGSPWSIENQTPENTKFIAAYKAKFGSAPDQFSAQSYDALYIVAQGLKNVKLTGDLAKDRTALRDALPEVKWSGATGPFQFRQAKDRAGKPAGYDAQQAPIVSVTKDGKYVIEK</sequence>
<evidence type="ECO:0000259" key="6">
    <source>
        <dbReference type="Pfam" id="PF13458"/>
    </source>
</evidence>
<dbReference type="GO" id="GO:0006865">
    <property type="term" value="P:amino acid transport"/>
    <property type="evidence" value="ECO:0007669"/>
    <property type="project" value="UniProtKB-KW"/>
</dbReference>
<proteinExistence type="inferred from homology"/>
<dbReference type="Pfam" id="PF13458">
    <property type="entry name" value="Peripla_BP_6"/>
    <property type="match status" value="1"/>
</dbReference>
<organism evidence="7 8">
    <name type="scientific">Bordetella genomosp. 5</name>
    <dbReference type="NCBI Taxonomy" id="1395608"/>
    <lineage>
        <taxon>Bacteria</taxon>
        <taxon>Pseudomonadati</taxon>
        <taxon>Pseudomonadota</taxon>
        <taxon>Betaproteobacteria</taxon>
        <taxon>Burkholderiales</taxon>
        <taxon>Alcaligenaceae</taxon>
        <taxon>Bordetella</taxon>
    </lineage>
</organism>
<evidence type="ECO:0000256" key="5">
    <source>
        <dbReference type="SAM" id="SignalP"/>
    </source>
</evidence>
<evidence type="ECO:0000256" key="4">
    <source>
        <dbReference type="ARBA" id="ARBA00022970"/>
    </source>
</evidence>
<keyword evidence="4" id="KW-0029">Amino-acid transport</keyword>
<dbReference type="RefSeq" id="WP_094799641.1">
    <property type="nucleotide sequence ID" value="NZ_NEVP01000006.1"/>
</dbReference>
<dbReference type="InterPro" id="IPR028081">
    <property type="entry name" value="Leu-bd"/>
</dbReference>
<reference evidence="7 8" key="1">
    <citation type="submission" date="2017-05" db="EMBL/GenBank/DDBJ databases">
        <title>Complete and WGS of Bordetella genogroups.</title>
        <authorList>
            <person name="Spilker T."/>
            <person name="LiPuma J."/>
        </authorList>
    </citation>
    <scope>NUCLEOTIDE SEQUENCE [LARGE SCALE GENOMIC DNA]</scope>
    <source>
        <strain evidence="7 8">AU10456</strain>
    </source>
</reference>